<keyword evidence="2 4" id="KW-0238">DNA-binding</keyword>
<keyword evidence="1" id="KW-0805">Transcription regulation</keyword>
<accession>A0ABX7C8Q2</accession>
<name>A0ABX7C8Q2_9HYPH</name>
<organism evidence="6 7">
    <name type="scientific">Devosia rhizoryzae</name>
    <dbReference type="NCBI Taxonomy" id="2774137"/>
    <lineage>
        <taxon>Bacteria</taxon>
        <taxon>Pseudomonadati</taxon>
        <taxon>Pseudomonadota</taxon>
        <taxon>Alphaproteobacteria</taxon>
        <taxon>Hyphomicrobiales</taxon>
        <taxon>Devosiaceae</taxon>
        <taxon>Devosia</taxon>
    </lineage>
</organism>
<proteinExistence type="predicted"/>
<dbReference type="InterPro" id="IPR001647">
    <property type="entry name" value="HTH_TetR"/>
</dbReference>
<dbReference type="InterPro" id="IPR009057">
    <property type="entry name" value="Homeodomain-like_sf"/>
</dbReference>
<sequence>MFQNDRFEMARPRLYVRDEVIDKAMELFWRQGYEGAHLQALVEHTGLNRFSLYKEFGGKAGLYEAALERFLGLLLAQYRQVLTQAPLGLENIEAVLKSLQYGSQYYGCFMLNTLTQKDTVPPGAFEKAVAASEEIEALYHGNLVSAAARGQVNAGASLSGLGKMLQTLDQGLHIQGLAGTSDAQKDRVIAAAMTLLRAT</sequence>
<dbReference type="RefSeq" id="WP_201636011.1">
    <property type="nucleotide sequence ID" value="NZ_CP068046.1"/>
</dbReference>
<dbReference type="Pfam" id="PF00440">
    <property type="entry name" value="TetR_N"/>
    <property type="match status" value="1"/>
</dbReference>
<dbReference type="PROSITE" id="PS50977">
    <property type="entry name" value="HTH_TETR_2"/>
    <property type="match status" value="1"/>
</dbReference>
<dbReference type="PRINTS" id="PR00455">
    <property type="entry name" value="HTHTETR"/>
</dbReference>
<evidence type="ECO:0000313" key="6">
    <source>
        <dbReference type="EMBL" id="QQR40576.1"/>
    </source>
</evidence>
<dbReference type="PANTHER" id="PTHR47506:SF1">
    <property type="entry name" value="HTH-TYPE TRANSCRIPTIONAL REGULATOR YJDC"/>
    <property type="match status" value="1"/>
</dbReference>
<keyword evidence="7" id="KW-1185">Reference proteome</keyword>
<dbReference type="Proteomes" id="UP000595857">
    <property type="component" value="Chromosome"/>
</dbReference>
<keyword evidence="3" id="KW-0804">Transcription</keyword>
<dbReference type="Gene3D" id="1.10.10.60">
    <property type="entry name" value="Homeodomain-like"/>
    <property type="match status" value="1"/>
</dbReference>
<dbReference type="SUPFAM" id="SSF48498">
    <property type="entry name" value="Tetracyclin repressor-like, C-terminal domain"/>
    <property type="match status" value="1"/>
</dbReference>
<evidence type="ECO:0000256" key="4">
    <source>
        <dbReference type="PROSITE-ProRule" id="PRU00335"/>
    </source>
</evidence>
<evidence type="ECO:0000256" key="1">
    <source>
        <dbReference type="ARBA" id="ARBA00023015"/>
    </source>
</evidence>
<reference evidence="6 7" key="1">
    <citation type="submission" date="2021-01" db="EMBL/GenBank/DDBJ databases">
        <title>Genome seq and assembly of Devosia sp. LEGU1.</title>
        <authorList>
            <person name="Chhetri G."/>
        </authorList>
    </citation>
    <scope>NUCLEOTIDE SEQUENCE [LARGE SCALE GENOMIC DNA]</scope>
    <source>
        <strain evidence="6 7">LEGU1</strain>
    </source>
</reference>
<evidence type="ECO:0000256" key="2">
    <source>
        <dbReference type="ARBA" id="ARBA00023125"/>
    </source>
</evidence>
<protein>
    <submittedName>
        <fullName evidence="6">TetR/AcrR family transcriptional regulator</fullName>
    </submittedName>
</protein>
<dbReference type="SUPFAM" id="SSF46689">
    <property type="entry name" value="Homeodomain-like"/>
    <property type="match status" value="1"/>
</dbReference>
<feature type="DNA-binding region" description="H-T-H motif" evidence="4">
    <location>
        <begin position="37"/>
        <end position="56"/>
    </location>
</feature>
<gene>
    <name evidence="6" type="ORF">JI748_06140</name>
</gene>
<feature type="domain" description="HTH tetR-type" evidence="5">
    <location>
        <begin position="14"/>
        <end position="74"/>
    </location>
</feature>
<dbReference type="PANTHER" id="PTHR47506">
    <property type="entry name" value="TRANSCRIPTIONAL REGULATORY PROTEIN"/>
    <property type="match status" value="1"/>
</dbReference>
<evidence type="ECO:0000259" key="5">
    <source>
        <dbReference type="PROSITE" id="PS50977"/>
    </source>
</evidence>
<evidence type="ECO:0000313" key="7">
    <source>
        <dbReference type="Proteomes" id="UP000595857"/>
    </source>
</evidence>
<evidence type="ECO:0000256" key="3">
    <source>
        <dbReference type="ARBA" id="ARBA00023163"/>
    </source>
</evidence>
<dbReference type="InterPro" id="IPR036271">
    <property type="entry name" value="Tet_transcr_reg_TetR-rel_C_sf"/>
</dbReference>
<dbReference type="Gene3D" id="1.10.357.10">
    <property type="entry name" value="Tetracycline Repressor, domain 2"/>
    <property type="match status" value="1"/>
</dbReference>
<dbReference type="EMBL" id="CP068046">
    <property type="protein sequence ID" value="QQR40576.1"/>
    <property type="molecule type" value="Genomic_DNA"/>
</dbReference>